<reference evidence="3" key="1">
    <citation type="journal article" date="2019" name="Sci. Rep.">
        <title>Draft genome of Tanacetum cinerariifolium, the natural source of mosquito coil.</title>
        <authorList>
            <person name="Yamashiro T."/>
            <person name="Shiraishi A."/>
            <person name="Satake H."/>
            <person name="Nakayama K."/>
        </authorList>
    </citation>
    <scope>NUCLEOTIDE SEQUENCE</scope>
</reference>
<gene>
    <name evidence="3" type="ORF">Tci_060485</name>
</gene>
<feature type="region of interest" description="Disordered" evidence="1">
    <location>
        <begin position="1451"/>
        <end position="1476"/>
    </location>
</feature>
<dbReference type="PROSITE" id="PS50878">
    <property type="entry name" value="RT_POL"/>
    <property type="match status" value="1"/>
</dbReference>
<dbReference type="SUPFAM" id="SSF56219">
    <property type="entry name" value="DNase I-like"/>
    <property type="match status" value="1"/>
</dbReference>
<comment type="caution">
    <text evidence="3">The sequence shown here is derived from an EMBL/GenBank/DDBJ whole genome shotgun (WGS) entry which is preliminary data.</text>
</comment>
<dbReference type="InterPro" id="IPR026960">
    <property type="entry name" value="RVT-Znf"/>
</dbReference>
<organism evidence="3">
    <name type="scientific">Tanacetum cinerariifolium</name>
    <name type="common">Dalmatian daisy</name>
    <name type="synonym">Chrysanthemum cinerariifolium</name>
    <dbReference type="NCBI Taxonomy" id="118510"/>
    <lineage>
        <taxon>Eukaryota</taxon>
        <taxon>Viridiplantae</taxon>
        <taxon>Streptophyta</taxon>
        <taxon>Embryophyta</taxon>
        <taxon>Tracheophyta</taxon>
        <taxon>Spermatophyta</taxon>
        <taxon>Magnoliopsida</taxon>
        <taxon>eudicotyledons</taxon>
        <taxon>Gunneridae</taxon>
        <taxon>Pentapetalae</taxon>
        <taxon>asterids</taxon>
        <taxon>campanulids</taxon>
        <taxon>Asterales</taxon>
        <taxon>Asteraceae</taxon>
        <taxon>Asteroideae</taxon>
        <taxon>Anthemideae</taxon>
        <taxon>Anthemidinae</taxon>
        <taxon>Tanacetum</taxon>
    </lineage>
</organism>
<name>A0A6L2NSC3_TANCI</name>
<feature type="region of interest" description="Disordered" evidence="1">
    <location>
        <begin position="249"/>
        <end position="274"/>
    </location>
</feature>
<feature type="compositionally biased region" description="Basic and acidic residues" evidence="1">
    <location>
        <begin position="249"/>
        <end position="260"/>
    </location>
</feature>
<dbReference type="Pfam" id="PF13966">
    <property type="entry name" value="zf-RVT"/>
    <property type="match status" value="1"/>
</dbReference>
<evidence type="ECO:0000313" key="3">
    <source>
        <dbReference type="EMBL" id="GEU88507.1"/>
    </source>
</evidence>
<dbReference type="PANTHER" id="PTHR33116:SF79">
    <property type="entry name" value="REVERSE TRANSCRIPTASE DOMAIN, ZINC FINGER, CCHC-TYPE-RELATED"/>
    <property type="match status" value="1"/>
</dbReference>
<keyword evidence="3" id="KW-0695">RNA-directed DNA polymerase</keyword>
<dbReference type="CDD" id="cd01650">
    <property type="entry name" value="RT_nLTR_like"/>
    <property type="match status" value="1"/>
</dbReference>
<protein>
    <submittedName>
        <fullName evidence="3">RNA-directed DNA polymerase, eukaryota</fullName>
    </submittedName>
</protein>
<dbReference type="PANTHER" id="PTHR33116">
    <property type="entry name" value="REVERSE TRANSCRIPTASE ZINC-BINDING DOMAIN-CONTAINING PROTEIN-RELATED-RELATED"/>
    <property type="match status" value="1"/>
</dbReference>
<proteinExistence type="predicted"/>
<dbReference type="Gene3D" id="3.60.10.10">
    <property type="entry name" value="Endonuclease/exonuclease/phosphatase"/>
    <property type="match status" value="1"/>
</dbReference>
<dbReference type="InterPro" id="IPR000477">
    <property type="entry name" value="RT_dom"/>
</dbReference>
<dbReference type="InterPro" id="IPR036691">
    <property type="entry name" value="Endo/exonu/phosph_ase_sf"/>
</dbReference>
<feature type="region of interest" description="Disordered" evidence="1">
    <location>
        <begin position="172"/>
        <end position="192"/>
    </location>
</feature>
<dbReference type="Pfam" id="PF00078">
    <property type="entry name" value="RVT_1"/>
    <property type="match status" value="1"/>
</dbReference>
<evidence type="ECO:0000259" key="2">
    <source>
        <dbReference type="PROSITE" id="PS50878"/>
    </source>
</evidence>
<dbReference type="GO" id="GO:0003964">
    <property type="term" value="F:RNA-directed DNA polymerase activity"/>
    <property type="evidence" value="ECO:0007669"/>
    <property type="project" value="UniProtKB-KW"/>
</dbReference>
<feature type="domain" description="Reverse transcriptase" evidence="2">
    <location>
        <begin position="563"/>
        <end position="811"/>
    </location>
</feature>
<sequence length="1476" mass="169247">MYKVNNLCTIWNDRLKLHANIARFHRNPVNMPKAAPRYSGMGNTENRFGANKNNDVKGFSNSYARVLKGHTQPECKELESNTSLVLDDVCLVSKDLSKALCVKAFRENVSVGSWFSHIEKATMEFMTEGRIAWVEVEGTINEDFKIIFWGKLSWLRAKETLGWVPDFVDDETDGEEHNDGGAIKQDTGLDGNETGVEEVPETMFEETGDIGANVAEEYANLKADVSEDPFNIYSNVVKEVNDTEGNVEDVNKEDNERRSIPNDNVEGSDSVCSGHFKKSEAPRRLAQKAKKDRVKELCVKYKVNFLAIQETKMEKMELSCVRRVWGNVNFEFAQSDSVGNSKGILCVWGPNSFRKKSVTASDYFTIIRGKWRHTGREVLFIVVYAPQDIKEQQILWDYLIHEIGRWNGEVVTVDDFNEKLKHLKLKIRAWNKVNRTSIKNIRDKHKDDLAKLDVIIDCGNGNDDIVNKRMGIISNIQKIDNIHSVEMSQKAKIKWSIEGDENLGYFHGLINKKRNLLNIRGVIKDGRWIDKPDKVKLEFFNHFSQRSDKPGNRRATIQMRYPRTLSLDQQIELESEVSNKEIKRADAKLVKDYRPISLIGSLYKIIAKIMANRLVGVLGDLVHEVQSAFIADRQILDGPMILNEVIQWCKDKKKHALIFKVDFEKAYDSSSRGSILINGSPTDEFQFFKGLKQGDSLSPFLFILIMESLHLSFEKVVDAGMFKDIQLSNLVNISHMFYADDAVFVGQWCDKNISTIIHVLECFHRVSGLSINMCKSKIMGINVDSDRLNDAVTKLGCLVLNRPFSYLGLIVGGSMSWITAWREVVDRVKNRLSKWKMKTLSIGGRLTLLKSILGSMPIYHMAMYRVPTSMLQTLESIRCQFFNGYELNSRKTSLVSWNKVLASKDKGGLGVSSFYALNRSMLVKWVWRFRTQPNSLWAKVIKAIHGINLLNDMNIKVGNGNNTSFWEDIWIGNTCFKSQFPRLYALENHKTSSVGLKLSQQSMVSSFRRILRGGAEQDQTMNIHAWKVKNDALATRFNLSRRGIGINSINCGIFDIGVETSDHLFFPCNMSRQVSRLIMRWWNVPYDEFESYEGWIEWFSNLRLPYKNKMMLEGVFYVLWWHLWTFRNRKVFDTKAPSKAVFYDENHLVEIQVDDHDLLVNSDNENDDMLGYESDKYFDTEDVDGTNHGVEANRTNHSDQKLVKRGITRQYKFRKEYGKPGGIKIKRYFDVDLTDRKLVMYCLGQLPRNFIMKLREKYILPNLNTPLKLNELPAKYSAIVKAEEWVEFVNYTTTDAYKEEADDKIKEGTLNLDDGTDAMTVMFGKEKGGYAKGMGSGVTYKRRKHQQKDVLVKKFSTEMTEKDVLVKKLSNEMTVGCTRGAVEFVISIASSLRSCIPDIRNNGLKTVKDSIGGFFAWLKNQVVLDEEVTPPTTIQKISDYNFAPKLQSKRKNYVSRETMQREARTGKSHKSLNYVS</sequence>
<keyword evidence="3" id="KW-0808">Transferase</keyword>
<dbReference type="EMBL" id="BKCJ010009765">
    <property type="protein sequence ID" value="GEU88507.1"/>
    <property type="molecule type" value="Genomic_DNA"/>
</dbReference>
<evidence type="ECO:0000256" key="1">
    <source>
        <dbReference type="SAM" id="MobiDB-lite"/>
    </source>
</evidence>
<keyword evidence="3" id="KW-0548">Nucleotidyltransferase</keyword>
<accession>A0A6L2NSC3</accession>
<feature type="compositionally biased region" description="Polar residues" evidence="1">
    <location>
        <begin position="261"/>
        <end position="271"/>
    </location>
</feature>